<dbReference type="EMBL" id="NAJP01000179">
    <property type="protein sequence ID" value="TKA24547.1"/>
    <property type="molecule type" value="Genomic_DNA"/>
</dbReference>
<proteinExistence type="predicted"/>
<feature type="compositionally biased region" description="Basic and acidic residues" evidence="1">
    <location>
        <begin position="410"/>
        <end position="420"/>
    </location>
</feature>
<dbReference type="InterPro" id="IPR021838">
    <property type="entry name" value="DUF3431"/>
</dbReference>
<dbReference type="Proteomes" id="UP000310066">
    <property type="component" value="Unassembled WGS sequence"/>
</dbReference>
<dbReference type="PANTHER" id="PTHR37490">
    <property type="entry name" value="EXPRESSED PROTEIN"/>
    <property type="match status" value="1"/>
</dbReference>
<protein>
    <submittedName>
        <fullName evidence="3">Uncharacterized protein</fullName>
    </submittedName>
</protein>
<feature type="region of interest" description="Disordered" evidence="1">
    <location>
        <begin position="410"/>
        <end position="431"/>
    </location>
</feature>
<dbReference type="PANTHER" id="PTHR37490:SF3">
    <property type="entry name" value="DUF3431 DOMAIN CONTAINING PROTEIN"/>
    <property type="match status" value="1"/>
</dbReference>
<feature type="transmembrane region" description="Helical" evidence="2">
    <location>
        <begin position="5"/>
        <end position="23"/>
    </location>
</feature>
<organism evidence="3 4">
    <name type="scientific">Friedmanniomyces endolithicus</name>
    <dbReference type="NCBI Taxonomy" id="329885"/>
    <lineage>
        <taxon>Eukaryota</taxon>
        <taxon>Fungi</taxon>
        <taxon>Dikarya</taxon>
        <taxon>Ascomycota</taxon>
        <taxon>Pezizomycotina</taxon>
        <taxon>Dothideomycetes</taxon>
        <taxon>Dothideomycetidae</taxon>
        <taxon>Mycosphaerellales</taxon>
        <taxon>Teratosphaeriaceae</taxon>
        <taxon>Friedmanniomyces</taxon>
    </lineage>
</organism>
<evidence type="ECO:0000256" key="2">
    <source>
        <dbReference type="SAM" id="Phobius"/>
    </source>
</evidence>
<keyword evidence="2" id="KW-0472">Membrane</keyword>
<dbReference type="Pfam" id="PF11913">
    <property type="entry name" value="DUF3431"/>
    <property type="match status" value="1"/>
</dbReference>
<dbReference type="STRING" id="329885.A0A4U0TR88"/>
<evidence type="ECO:0000256" key="1">
    <source>
        <dbReference type="SAM" id="MobiDB-lite"/>
    </source>
</evidence>
<sequence>MLRRFLPFILIGVFTTLFLFTIFQNVSWRGLPQAVGLGESDGPSEEEKMHALPDLRTGKPHYEQPAIGEGAFREPKVASNSPYPIGATKPPGSNYTKRLIVPRLKTEDASWIDNELGDLLDTGELTKAIYVADDRSAPLHPPANKGHEVVVYLSYIIDSYDVLADVNLFMHFHRFAWHNNELLDTDAAAMVRHLSPERVVRDGYMNLRCHWDPGCPAWLHPGALERDPEKMEEVLVAEAWAELFPLDPIPGVLAQACCAQFAVSRERIRELPRQRYVVLRDWILRTELSDYVSGRVFEYLWQFIFTAAAVHCPSMSACYCDGYGFCFGSPREFDYWFELRFRRERYRAELRVWREKAGLIELAREGSKDGRVAEEAALDVPMIGRNTWLEARLGELDEEMERLKREAFRKGRDPRQRALEAGRAWNEGDGF</sequence>
<evidence type="ECO:0000313" key="4">
    <source>
        <dbReference type="Proteomes" id="UP000310066"/>
    </source>
</evidence>
<evidence type="ECO:0000313" key="3">
    <source>
        <dbReference type="EMBL" id="TKA24547.1"/>
    </source>
</evidence>
<accession>A0A4U0TR88</accession>
<keyword evidence="2" id="KW-1133">Transmembrane helix</keyword>
<comment type="caution">
    <text evidence="3">The sequence shown here is derived from an EMBL/GenBank/DDBJ whole genome shotgun (WGS) entry which is preliminary data.</text>
</comment>
<reference evidence="3 4" key="1">
    <citation type="submission" date="2017-03" db="EMBL/GenBank/DDBJ databases">
        <title>Genomes of endolithic fungi from Antarctica.</title>
        <authorList>
            <person name="Coleine C."/>
            <person name="Masonjones S."/>
            <person name="Stajich J.E."/>
        </authorList>
    </citation>
    <scope>NUCLEOTIDE SEQUENCE [LARGE SCALE GENOMIC DNA]</scope>
    <source>
        <strain evidence="3 4">CCFEE 5311</strain>
    </source>
</reference>
<dbReference type="AlphaFoldDB" id="A0A4U0TR88"/>
<keyword evidence="2" id="KW-0812">Transmembrane</keyword>
<gene>
    <name evidence="3" type="ORF">B0A54_17629</name>
</gene>
<dbReference type="OrthoDB" id="426718at2759"/>
<name>A0A4U0TR88_9PEZI</name>